<dbReference type="RefSeq" id="WP_133869912.1">
    <property type="nucleotide sequence ID" value="NZ_SOAU01000001.1"/>
</dbReference>
<proteinExistence type="predicted"/>
<dbReference type="EMBL" id="SOAU01000001">
    <property type="protein sequence ID" value="TDT17635.1"/>
    <property type="molecule type" value="Genomic_DNA"/>
</dbReference>
<dbReference type="OrthoDB" id="9762066at2"/>
<keyword evidence="3" id="KW-1185">Reference proteome</keyword>
<feature type="signal peptide" evidence="1">
    <location>
        <begin position="1"/>
        <end position="24"/>
    </location>
</feature>
<evidence type="ECO:0008006" key="4">
    <source>
        <dbReference type="Google" id="ProtNLM"/>
    </source>
</evidence>
<name>A0A4R7I2E8_9ACTN</name>
<evidence type="ECO:0000256" key="1">
    <source>
        <dbReference type="SAM" id="SignalP"/>
    </source>
</evidence>
<dbReference type="Proteomes" id="UP000294558">
    <property type="component" value="Unassembled WGS sequence"/>
</dbReference>
<reference evidence="2 3" key="1">
    <citation type="submission" date="2019-03" db="EMBL/GenBank/DDBJ databases">
        <title>Sequencing the genomes of 1000 actinobacteria strains.</title>
        <authorList>
            <person name="Klenk H.-P."/>
        </authorList>
    </citation>
    <scope>NUCLEOTIDE SEQUENCE [LARGE SCALE GENOMIC DNA]</scope>
    <source>
        <strain evidence="2 3">DSM 18936</strain>
    </source>
</reference>
<comment type="caution">
    <text evidence="2">The sequence shown here is derived from an EMBL/GenBank/DDBJ whole genome shotgun (WGS) entry which is preliminary data.</text>
</comment>
<keyword evidence="1" id="KW-0732">Signal</keyword>
<evidence type="ECO:0000313" key="2">
    <source>
        <dbReference type="EMBL" id="TDT17635.1"/>
    </source>
</evidence>
<gene>
    <name evidence="2" type="ORF">BDK89_3246</name>
</gene>
<organism evidence="2 3">
    <name type="scientific">Ilumatobacter fluminis</name>
    <dbReference type="NCBI Taxonomy" id="467091"/>
    <lineage>
        <taxon>Bacteria</taxon>
        <taxon>Bacillati</taxon>
        <taxon>Actinomycetota</taxon>
        <taxon>Acidimicrobiia</taxon>
        <taxon>Acidimicrobiales</taxon>
        <taxon>Ilumatobacteraceae</taxon>
        <taxon>Ilumatobacter</taxon>
    </lineage>
</organism>
<dbReference type="AlphaFoldDB" id="A0A4R7I2E8"/>
<protein>
    <recommendedName>
        <fullName evidence="4">Multicopper oxidase</fullName>
    </recommendedName>
</protein>
<accession>A0A4R7I2E8</accession>
<sequence>MGGKLVGWLVAVTLVCTSSGLVEAGPSGGALPPQLVQVLQVAGNHGVPNDAEMVAVNITAVAPAEAGHITAYPCDQDLPTVSNLNYGPDDVVPNLALVRIADDGSICIATHAVVDLVVDVVGYVPAGSTITALDTPRRVTDTRASRRLAGGDRLQIELDRFVPDDTRLAMFNLTSVGATAPGHTTVFPCTDDVPATSSLNFEPGRTVANFVIARLSPDGRVCLHTHAASHFVVDLVAYSSGGMTTLDRPRRIHDSRATGRPVSGGDTLRLDVTDLRSIPDSATAAVYNLTAAAPAAPGHATSYPCDTRRLEASNLNYRPGRNSANATITKLSATGELCIHTLATTHLVVDLIGYTTDTNDYVPLTPERIEDTRRGWRPTCDLAIVESAIRGDRLVDRSGETVSELALTSLPDDAQLEIHPDCESLIVLDAEAVHRFEWSTNRMTTISTEHHSHVNVLGDGTIVGYRSEFEDGWPTGRQIGENIETGEPMVTFVPGDESFDERWAVPGSHGAPTLSDDRAVFAYRGEVTHLSTGDVVQFGQGQLSPNGALVLGKARRATIGPEPDGPPVGTTSIHVQCDVSTSWGDHVTTIDVEIPSQYAWWFEICAWASDGRVIVGGDGSWYSVDLYGPQRSVFETLDRADSWLLHHYR</sequence>
<feature type="chain" id="PRO_5038799200" description="Multicopper oxidase" evidence="1">
    <location>
        <begin position="25"/>
        <end position="649"/>
    </location>
</feature>
<evidence type="ECO:0000313" key="3">
    <source>
        <dbReference type="Proteomes" id="UP000294558"/>
    </source>
</evidence>